<feature type="non-terminal residue" evidence="1">
    <location>
        <position position="1"/>
    </location>
</feature>
<keyword evidence="2" id="KW-1185">Reference proteome</keyword>
<dbReference type="Proteomes" id="UP000265618">
    <property type="component" value="Unassembled WGS sequence"/>
</dbReference>
<gene>
    <name evidence="1" type="ORF">KIPB_012382</name>
</gene>
<proteinExistence type="predicted"/>
<sequence length="114" mass="12317">AVFHVQGVGPLVHRKTGLFRTLSRGLRTSADVLGMYGVPNTCSQETLRLVALQVFCDHCHSLLSRARCGTVTHDLSTAQVPDHELYLLRVAQAALAAHGRGGRGNTDYLPQGLL</sequence>
<protein>
    <submittedName>
        <fullName evidence="1">Uncharacterized protein</fullName>
    </submittedName>
</protein>
<evidence type="ECO:0000313" key="1">
    <source>
        <dbReference type="EMBL" id="GIQ89805.1"/>
    </source>
</evidence>
<organism evidence="1 2">
    <name type="scientific">Kipferlia bialata</name>
    <dbReference type="NCBI Taxonomy" id="797122"/>
    <lineage>
        <taxon>Eukaryota</taxon>
        <taxon>Metamonada</taxon>
        <taxon>Carpediemonas-like organisms</taxon>
        <taxon>Kipferlia</taxon>
    </lineage>
</organism>
<accession>A0A9K3GPD7</accession>
<comment type="caution">
    <text evidence="1">The sequence shown here is derived from an EMBL/GenBank/DDBJ whole genome shotgun (WGS) entry which is preliminary data.</text>
</comment>
<evidence type="ECO:0000313" key="2">
    <source>
        <dbReference type="Proteomes" id="UP000265618"/>
    </source>
</evidence>
<dbReference type="EMBL" id="BDIP01005452">
    <property type="protein sequence ID" value="GIQ89805.1"/>
    <property type="molecule type" value="Genomic_DNA"/>
</dbReference>
<reference evidence="1 2" key="1">
    <citation type="journal article" date="2018" name="PLoS ONE">
        <title>The draft genome of Kipferlia bialata reveals reductive genome evolution in fornicate parasites.</title>
        <authorList>
            <person name="Tanifuji G."/>
            <person name="Takabayashi S."/>
            <person name="Kume K."/>
            <person name="Takagi M."/>
            <person name="Nakayama T."/>
            <person name="Kamikawa R."/>
            <person name="Inagaki Y."/>
            <person name="Hashimoto T."/>
        </authorList>
    </citation>
    <scope>NUCLEOTIDE SEQUENCE [LARGE SCALE GENOMIC DNA]</scope>
    <source>
        <strain evidence="1">NY0173</strain>
    </source>
</reference>
<dbReference type="AlphaFoldDB" id="A0A9K3GPD7"/>
<name>A0A9K3GPD7_9EUKA</name>